<feature type="binding site" evidence="9">
    <location>
        <position position="7"/>
    </location>
    <ligand>
        <name>Mg(2+)</name>
        <dbReference type="ChEBI" id="CHEBI:18420"/>
        <label>1</label>
    </ligand>
</feature>
<keyword evidence="12" id="KW-0227">DNA damage</keyword>
<comment type="similarity">
    <text evidence="1 12">Belongs to the DNA repair enzymes AP/ExoA family.</text>
</comment>
<feature type="binding site" evidence="9">
    <location>
        <position position="317"/>
    </location>
    <ligand>
        <name>Mg(2+)</name>
        <dbReference type="ChEBI" id="CHEBI:18420"/>
        <label>1</label>
    </ligand>
</feature>
<evidence type="ECO:0000256" key="8">
    <source>
        <dbReference type="PIRSR" id="PIRSR604808-1"/>
    </source>
</evidence>
<dbReference type="InterPro" id="IPR036691">
    <property type="entry name" value="Endo/exonu/phosph_ase_sf"/>
</dbReference>
<keyword evidence="7" id="KW-0539">Nucleus</keyword>
<feature type="site" description="Interaction with DNA substrate" evidence="10">
    <location>
        <position position="317"/>
    </location>
</feature>
<evidence type="ECO:0000256" key="3">
    <source>
        <dbReference type="ARBA" id="ARBA00022771"/>
    </source>
</evidence>
<dbReference type="GeneID" id="66105309"/>
<dbReference type="Pfam" id="PF03372">
    <property type="entry name" value="Exo_endo_phos"/>
    <property type="match status" value="1"/>
</dbReference>
<dbReference type="InterPro" id="IPR004808">
    <property type="entry name" value="AP_endonuc_1"/>
</dbReference>
<evidence type="ECO:0000256" key="1">
    <source>
        <dbReference type="ARBA" id="ARBA00007092"/>
    </source>
</evidence>
<dbReference type="GO" id="GO:0003906">
    <property type="term" value="F:DNA-(apurinic or apyrimidinic site) endonuclease activity"/>
    <property type="evidence" value="ECO:0007669"/>
    <property type="project" value="TreeGrafter"/>
</dbReference>
<comment type="caution">
    <text evidence="15">The sequence shown here is derived from an EMBL/GenBank/DDBJ whole genome shotgun (WGS) entry which is preliminary data.</text>
</comment>
<evidence type="ECO:0000256" key="2">
    <source>
        <dbReference type="ARBA" id="ARBA00022723"/>
    </source>
</evidence>
<comment type="cofactor">
    <cofactor evidence="9 12">
        <name>Mg(2+)</name>
        <dbReference type="ChEBI" id="CHEBI:18420"/>
    </cofactor>
    <cofactor evidence="9 12">
        <name>Mn(2+)</name>
        <dbReference type="ChEBI" id="CHEBI:29035"/>
    </cofactor>
    <text evidence="9 12">Probably binds two magnesium or manganese ions per subunit.</text>
</comment>
<feature type="compositionally biased region" description="Low complexity" evidence="13">
    <location>
        <begin position="385"/>
        <end position="411"/>
    </location>
</feature>
<dbReference type="EC" id="3.1.-.-" evidence="12"/>
<sequence>MRILTWNINGIRTIPQYHPWNTLKKQEAILDHLDADIICFQALLAVEMKTSRQNLSKDIATPESYTAFFSFPAKKTGYSGVATYTRIIPQKAEEGLTGLLDIKPPLAHEERISPIASYPCHSPVEAEGDGDGELDLKDLDSEGRALVLDFGMFVLINVYCPNDGTDAEDRIKYKMDFHRLLSERVKRLVELEKREVIVVGDLNACASLIDHCEGEIVLKKLKLKGAGDAAVAEETFWAEKEGRHWLREWLIEGGGSMVDVVRRQWPDRKGMFTCWNTKISARASNYGTRIDYILITPGLLPWVKAADIQPHVKGSDHCPVMLDLYDQLPGTEEPCQFQRMLGTNAVEVPRLSSKYWDEFSGKQRSIDTFFGQNAPTRKFASDTQPASPISLSPSPTPSSQLSSQASSSKSIGKLQLSQPVPVKRKQSQLQVSSSCKKAKLDPEGQTKLSSFFSKPKEPAKPMTVQDDDDDMEDEDYRLAVKLSLSVDAKTTSSSSSKSRSAWKALLAPIQPPHCLVHNEPAKELTVTKPGTNKGKNFFICSRPVGPGYDKGRVERDREDVDPRYKCNFFKWSSEVKREALRKET</sequence>
<protein>
    <recommendedName>
        <fullName evidence="12">DNA-(apurinic or apyrimidinic site) endonuclease</fullName>
        <ecNumber evidence="12">3.1.-.-</ecNumber>
    </recommendedName>
</protein>
<feature type="binding site" evidence="9">
    <location>
        <position position="201"/>
    </location>
    <ligand>
        <name>Mg(2+)</name>
        <dbReference type="ChEBI" id="CHEBI:18420"/>
        <label>1</label>
    </ligand>
</feature>
<dbReference type="GO" id="GO:0008081">
    <property type="term" value="F:phosphoric diester hydrolase activity"/>
    <property type="evidence" value="ECO:0007669"/>
    <property type="project" value="TreeGrafter"/>
</dbReference>
<dbReference type="CDD" id="cd09088">
    <property type="entry name" value="Ape2-like_AP-endo"/>
    <property type="match status" value="1"/>
</dbReference>
<evidence type="ECO:0000313" key="15">
    <source>
        <dbReference type="EMBL" id="KAG7448006.1"/>
    </source>
</evidence>
<dbReference type="Gene3D" id="3.60.10.10">
    <property type="entry name" value="Endonuclease/exonuclease/phosphatase"/>
    <property type="match status" value="1"/>
</dbReference>
<organism evidence="15 16">
    <name type="scientific">Guyanagaster necrorhizus</name>
    <dbReference type="NCBI Taxonomy" id="856835"/>
    <lineage>
        <taxon>Eukaryota</taxon>
        <taxon>Fungi</taxon>
        <taxon>Dikarya</taxon>
        <taxon>Basidiomycota</taxon>
        <taxon>Agaricomycotina</taxon>
        <taxon>Agaricomycetes</taxon>
        <taxon>Agaricomycetidae</taxon>
        <taxon>Agaricales</taxon>
        <taxon>Marasmiineae</taxon>
        <taxon>Physalacriaceae</taxon>
        <taxon>Guyanagaster</taxon>
    </lineage>
</organism>
<dbReference type="Proteomes" id="UP000812287">
    <property type="component" value="Unassembled WGS sequence"/>
</dbReference>
<dbReference type="SUPFAM" id="SSF56219">
    <property type="entry name" value="DNase I-like"/>
    <property type="match status" value="1"/>
</dbReference>
<evidence type="ECO:0000256" key="7">
    <source>
        <dbReference type="ARBA" id="ARBA00023242"/>
    </source>
</evidence>
<dbReference type="PANTHER" id="PTHR22748:SF4">
    <property type="entry name" value="DNA-(APURINIC OR APYRIMIDINIC SITE) ENDONUCLEASE 2"/>
    <property type="match status" value="1"/>
</dbReference>
<keyword evidence="9" id="KW-0464">Manganese</keyword>
<dbReference type="GO" id="GO:0008311">
    <property type="term" value="F:double-stranded DNA 3'-5' DNA exonuclease activity"/>
    <property type="evidence" value="ECO:0007669"/>
    <property type="project" value="TreeGrafter"/>
</dbReference>
<dbReference type="NCBIfam" id="TIGR00633">
    <property type="entry name" value="xth"/>
    <property type="match status" value="1"/>
</dbReference>
<keyword evidence="5" id="KW-0862">Zinc</keyword>
<feature type="site" description="Transition state stabilizer" evidence="10">
    <location>
        <position position="203"/>
    </location>
</feature>
<evidence type="ECO:0000256" key="11">
    <source>
        <dbReference type="PROSITE-ProRule" id="PRU01343"/>
    </source>
</evidence>
<feature type="binding site" evidence="9">
    <location>
        <position position="47"/>
    </location>
    <ligand>
        <name>Mg(2+)</name>
        <dbReference type="ChEBI" id="CHEBI:18420"/>
        <label>1</label>
    </ligand>
</feature>
<dbReference type="RefSeq" id="XP_043041506.1">
    <property type="nucleotide sequence ID" value="XM_043183012.1"/>
</dbReference>
<evidence type="ECO:0000256" key="9">
    <source>
        <dbReference type="PIRSR" id="PIRSR604808-2"/>
    </source>
</evidence>
<dbReference type="AlphaFoldDB" id="A0A9P7VV03"/>
<dbReference type="GO" id="GO:0008270">
    <property type="term" value="F:zinc ion binding"/>
    <property type="evidence" value="ECO:0007669"/>
    <property type="project" value="UniProtKB-KW"/>
</dbReference>
<evidence type="ECO:0000313" key="16">
    <source>
        <dbReference type="Proteomes" id="UP000812287"/>
    </source>
</evidence>
<evidence type="ECO:0000256" key="12">
    <source>
        <dbReference type="RuleBase" id="RU362131"/>
    </source>
</evidence>
<keyword evidence="2 9" id="KW-0479">Metal-binding</keyword>
<keyword evidence="16" id="KW-1185">Reference proteome</keyword>
<proteinExistence type="inferred from homology"/>
<gene>
    <name evidence="15" type="ORF">BT62DRAFT_890065</name>
</gene>
<evidence type="ECO:0000256" key="5">
    <source>
        <dbReference type="ARBA" id="ARBA00022833"/>
    </source>
</evidence>
<dbReference type="OrthoDB" id="391817at2759"/>
<evidence type="ECO:0000256" key="13">
    <source>
        <dbReference type="SAM" id="MobiDB-lite"/>
    </source>
</evidence>
<feature type="region of interest" description="Disordered" evidence="13">
    <location>
        <begin position="375"/>
        <end position="470"/>
    </location>
</feature>
<feature type="active site" description="Proton acceptor" evidence="8">
    <location>
        <position position="317"/>
    </location>
</feature>
<feature type="domain" description="GRF-type" evidence="14">
    <location>
        <begin position="514"/>
        <end position="575"/>
    </location>
</feature>
<dbReference type="EMBL" id="MU250530">
    <property type="protein sequence ID" value="KAG7448006.1"/>
    <property type="molecule type" value="Genomic_DNA"/>
</dbReference>
<evidence type="ECO:0000259" key="14">
    <source>
        <dbReference type="PROSITE" id="PS51999"/>
    </source>
</evidence>
<feature type="active site" evidence="8">
    <location>
        <position position="159"/>
    </location>
</feature>
<dbReference type="PANTHER" id="PTHR22748">
    <property type="entry name" value="AP ENDONUCLEASE"/>
    <property type="match status" value="1"/>
</dbReference>
<reference evidence="15" key="1">
    <citation type="submission" date="2020-11" db="EMBL/GenBank/DDBJ databases">
        <title>Adaptations for nitrogen fixation in a non-lichenized fungal sporocarp promotes dispersal by wood-feeding termites.</title>
        <authorList>
            <consortium name="DOE Joint Genome Institute"/>
            <person name="Koch R.A."/>
            <person name="Yoon G."/>
            <person name="Arayal U."/>
            <person name="Lail K."/>
            <person name="Amirebrahimi M."/>
            <person name="Labutti K."/>
            <person name="Lipzen A."/>
            <person name="Riley R."/>
            <person name="Barry K."/>
            <person name="Henrissat B."/>
            <person name="Grigoriev I.V."/>
            <person name="Herr J.R."/>
            <person name="Aime M.C."/>
        </authorList>
    </citation>
    <scope>NUCLEOTIDE SEQUENCE</scope>
    <source>
        <strain evidence="15">MCA 3950</strain>
    </source>
</reference>
<dbReference type="InterPro" id="IPR010666">
    <property type="entry name" value="Znf_GRF"/>
</dbReference>
<dbReference type="PROSITE" id="PS51999">
    <property type="entry name" value="ZF_GRF"/>
    <property type="match status" value="1"/>
</dbReference>
<feature type="site" description="Important for catalytic activity" evidence="10">
    <location>
        <position position="291"/>
    </location>
</feature>
<name>A0A9P7VV03_9AGAR</name>
<evidence type="ECO:0000256" key="10">
    <source>
        <dbReference type="PIRSR" id="PIRSR604808-3"/>
    </source>
</evidence>
<feature type="binding site" evidence="9">
    <location>
        <position position="316"/>
    </location>
    <ligand>
        <name>Mg(2+)</name>
        <dbReference type="ChEBI" id="CHEBI:18420"/>
        <label>1</label>
    </ligand>
</feature>
<dbReference type="GO" id="GO:0006284">
    <property type="term" value="P:base-excision repair"/>
    <property type="evidence" value="ECO:0007669"/>
    <property type="project" value="TreeGrafter"/>
</dbReference>
<dbReference type="PROSITE" id="PS51435">
    <property type="entry name" value="AP_NUCLEASE_F1_4"/>
    <property type="match status" value="1"/>
</dbReference>
<keyword evidence="4" id="KW-0378">Hydrolase</keyword>
<feature type="binding site" evidence="9">
    <location>
        <position position="203"/>
    </location>
    <ligand>
        <name>Mg(2+)</name>
        <dbReference type="ChEBI" id="CHEBI:18420"/>
        <label>1</label>
    </ligand>
</feature>
<keyword evidence="6 9" id="KW-0460">Magnesium</keyword>
<evidence type="ECO:0000256" key="6">
    <source>
        <dbReference type="ARBA" id="ARBA00022842"/>
    </source>
</evidence>
<evidence type="ECO:0000256" key="4">
    <source>
        <dbReference type="ARBA" id="ARBA00022801"/>
    </source>
</evidence>
<feature type="active site" description="Proton donor/acceptor" evidence="8">
    <location>
        <position position="201"/>
    </location>
</feature>
<keyword evidence="3 11" id="KW-0863">Zinc-finger</keyword>
<dbReference type="InterPro" id="IPR005135">
    <property type="entry name" value="Endo/exonuclease/phosphatase"/>
</dbReference>
<dbReference type="GO" id="GO:0005634">
    <property type="term" value="C:nucleus"/>
    <property type="evidence" value="ECO:0007669"/>
    <property type="project" value="TreeGrafter"/>
</dbReference>
<keyword evidence="12" id="KW-0234">DNA repair</keyword>
<accession>A0A9P7VV03</accession>